<feature type="domain" description="NodB homology" evidence="2">
    <location>
        <begin position="185"/>
        <end position="368"/>
    </location>
</feature>
<keyword evidence="4" id="KW-1185">Reference proteome</keyword>
<dbReference type="AlphaFoldDB" id="A0A3L7JX45"/>
<dbReference type="EMBL" id="RCVZ01000006">
    <property type="protein sequence ID" value="RLQ95357.1"/>
    <property type="molecule type" value="Genomic_DNA"/>
</dbReference>
<evidence type="ECO:0000259" key="2">
    <source>
        <dbReference type="PROSITE" id="PS51677"/>
    </source>
</evidence>
<dbReference type="Proteomes" id="UP000276770">
    <property type="component" value="Unassembled WGS sequence"/>
</dbReference>
<dbReference type="InterPro" id="IPR011330">
    <property type="entry name" value="Glyco_hydro/deAcase_b/a-brl"/>
</dbReference>
<evidence type="ECO:0000313" key="4">
    <source>
        <dbReference type="Proteomes" id="UP000276770"/>
    </source>
</evidence>
<gene>
    <name evidence="3" type="ORF">D9X91_09965</name>
</gene>
<dbReference type="InterPro" id="IPR050248">
    <property type="entry name" value="Polysacc_deacetylase_ArnD"/>
</dbReference>
<dbReference type="GO" id="GO:0016810">
    <property type="term" value="F:hydrolase activity, acting on carbon-nitrogen (but not peptide) bonds"/>
    <property type="evidence" value="ECO:0007669"/>
    <property type="project" value="InterPro"/>
</dbReference>
<reference evidence="3 4" key="1">
    <citation type="submission" date="2018-10" db="EMBL/GenBank/DDBJ databases">
        <title>Falsibacillus sp. genome draft.</title>
        <authorList>
            <person name="Shi S."/>
        </authorList>
    </citation>
    <scope>NUCLEOTIDE SEQUENCE [LARGE SCALE GENOMIC DNA]</scope>
    <source>
        <strain evidence="3 4">GY 10110</strain>
    </source>
</reference>
<evidence type="ECO:0000313" key="3">
    <source>
        <dbReference type="EMBL" id="RLQ95357.1"/>
    </source>
</evidence>
<dbReference type="PROSITE" id="PS51677">
    <property type="entry name" value="NODB"/>
    <property type="match status" value="1"/>
</dbReference>
<dbReference type="RefSeq" id="WP_121680472.1">
    <property type="nucleotide sequence ID" value="NZ_RCVZ01000006.1"/>
</dbReference>
<feature type="compositionally biased region" description="Basic and acidic residues" evidence="1">
    <location>
        <begin position="132"/>
        <end position="143"/>
    </location>
</feature>
<proteinExistence type="predicted"/>
<feature type="compositionally biased region" description="Polar residues" evidence="1">
    <location>
        <begin position="119"/>
        <end position="131"/>
    </location>
</feature>
<comment type="caution">
    <text evidence="3">The sequence shown here is derived from an EMBL/GenBank/DDBJ whole genome shotgun (WGS) entry which is preliminary data.</text>
</comment>
<sequence length="382" mass="44165">MSKRRKQRKMKRFEKFMIMVPAALLTITCGYQILHTNEGKADAMSARNYYSPLILEDWKFDKTIEMKLPSWSYQYDIVLTPELKESMEFKKKKSESNKGDKQETTQTNSSNHTEKDETNTNLPESNPSSSKKQLESSDKKDDSNVVNKPVGDKKEKDQSENTDRQDNGSGNKTENQDDQKANHEKVVYLTFDDGPSAESEQFISLLNKYHAKATFFMLEPNMKKHPEALQDMKKNGEGMGLHGVTHQASLIYRSPQTVVDEMKEDEKALINLTGVDTHLIRTPYGSAPYMKPNYMKAVDEAGFVLWDWNIDSEDWKYPNGEFVQNTIHQVENFPYHQPKVVLMHEKSTTLAHLESILKYFQKEGYTMLPLNEEIKPVQFESY</sequence>
<dbReference type="PANTHER" id="PTHR10587">
    <property type="entry name" value="GLYCOSYL TRANSFERASE-RELATED"/>
    <property type="match status" value="1"/>
</dbReference>
<evidence type="ECO:0000256" key="1">
    <source>
        <dbReference type="SAM" id="MobiDB-lite"/>
    </source>
</evidence>
<dbReference type="Gene3D" id="3.20.20.370">
    <property type="entry name" value="Glycoside hydrolase/deacetylase"/>
    <property type="match status" value="1"/>
</dbReference>
<dbReference type="OrthoDB" id="258610at2"/>
<dbReference type="CDD" id="cd10944">
    <property type="entry name" value="CE4_SmPgdA_like"/>
    <property type="match status" value="1"/>
</dbReference>
<dbReference type="PANTHER" id="PTHR10587:SF125">
    <property type="entry name" value="POLYSACCHARIDE DEACETYLASE YHEN-RELATED"/>
    <property type="match status" value="1"/>
</dbReference>
<dbReference type="InterPro" id="IPR002509">
    <property type="entry name" value="NODB_dom"/>
</dbReference>
<accession>A0A3L7JX45</accession>
<feature type="compositionally biased region" description="Basic and acidic residues" evidence="1">
    <location>
        <begin position="150"/>
        <end position="166"/>
    </location>
</feature>
<organism evidence="3 4">
    <name type="scientific">Falsibacillus albus</name>
    <dbReference type="NCBI Taxonomy" id="2478915"/>
    <lineage>
        <taxon>Bacteria</taxon>
        <taxon>Bacillati</taxon>
        <taxon>Bacillota</taxon>
        <taxon>Bacilli</taxon>
        <taxon>Bacillales</taxon>
        <taxon>Bacillaceae</taxon>
        <taxon>Falsibacillus</taxon>
    </lineage>
</organism>
<dbReference type="SUPFAM" id="SSF88713">
    <property type="entry name" value="Glycoside hydrolase/deacetylase"/>
    <property type="match status" value="1"/>
</dbReference>
<name>A0A3L7JX45_9BACI</name>
<dbReference type="Pfam" id="PF01522">
    <property type="entry name" value="Polysacc_deac_1"/>
    <property type="match status" value="1"/>
</dbReference>
<protein>
    <submittedName>
        <fullName evidence="3">Polysaccharide deacetylase</fullName>
    </submittedName>
</protein>
<dbReference type="GO" id="GO:0005975">
    <property type="term" value="P:carbohydrate metabolic process"/>
    <property type="evidence" value="ECO:0007669"/>
    <property type="project" value="InterPro"/>
</dbReference>
<feature type="region of interest" description="Disordered" evidence="1">
    <location>
        <begin position="90"/>
        <end position="182"/>
    </location>
</feature>
<feature type="compositionally biased region" description="Basic and acidic residues" evidence="1">
    <location>
        <begin position="90"/>
        <end position="103"/>
    </location>
</feature>